<feature type="compositionally biased region" description="Low complexity" evidence="12">
    <location>
        <begin position="1133"/>
        <end position="1146"/>
    </location>
</feature>
<dbReference type="SUPFAM" id="SSF52540">
    <property type="entry name" value="P-loop containing nucleoside triphosphate hydrolases"/>
    <property type="match status" value="1"/>
</dbReference>
<dbReference type="Pfam" id="PF00580">
    <property type="entry name" value="UvrD-helicase"/>
    <property type="match status" value="1"/>
</dbReference>
<dbReference type="InterPro" id="IPR038726">
    <property type="entry name" value="PDDEXK_AddAB-type"/>
</dbReference>
<keyword evidence="4 10" id="KW-0067">ATP-binding</keyword>
<evidence type="ECO:0000313" key="16">
    <source>
        <dbReference type="Proteomes" id="UP001267710"/>
    </source>
</evidence>
<feature type="coiled-coil region" evidence="11">
    <location>
        <begin position="837"/>
        <end position="864"/>
    </location>
</feature>
<dbReference type="EC" id="5.6.2.4" evidence="7"/>
<feature type="compositionally biased region" description="Low complexity" evidence="12">
    <location>
        <begin position="922"/>
        <end position="943"/>
    </location>
</feature>
<dbReference type="InterPro" id="IPR014017">
    <property type="entry name" value="DNA_helicase_UvrD-like_C"/>
</dbReference>
<comment type="catalytic activity">
    <reaction evidence="6">
        <text>Couples ATP hydrolysis with the unwinding of duplex DNA by translocating in the 3'-5' direction.</text>
        <dbReference type="EC" id="5.6.2.4"/>
    </reaction>
</comment>
<evidence type="ECO:0000256" key="6">
    <source>
        <dbReference type="ARBA" id="ARBA00034617"/>
    </source>
</evidence>
<feature type="domain" description="UvrD-like helicase C-terminal" evidence="14">
    <location>
        <begin position="525"/>
        <end position="788"/>
    </location>
</feature>
<feature type="compositionally biased region" description="Low complexity" evidence="12">
    <location>
        <begin position="1106"/>
        <end position="1118"/>
    </location>
</feature>
<evidence type="ECO:0000256" key="3">
    <source>
        <dbReference type="ARBA" id="ARBA00022806"/>
    </source>
</evidence>
<sequence length="1146" mass="123947">MQAAYEHNGRPVTREAFYAIACDPARSVAVEACAGAGKTWMLVSRMLRALLDGCAPHEILAITFTKKAAGEMRQRLQEWLQEFSECPLPRLEQELVSRGISPQRALEQREQLQKLYRRMLDAGRPVQIRTFHSWFAALLGTAPLAVLQAQGLPANYELLEDDAEAVREVWRPFLQTVAQDAALRADYEAAVACHGRSQTHKALEGALSKRVEFTLADEAGIVDASVPAFGERFPDLAGLPSPAHALAAPAAQQRWHGWARALGAEANKTPQKAADAVIDAFACGDPEQGLDQLRRAFFVAKEDRLSKNLEKFAAAQEAEAELQRLCTARRQHEAWQHQQRMARLTRSLVAAFAQLKRERRWVDMNDVERTALVMLSDPVLSGWVQERLDARVRHLLVDEFQDTNPLQWQALHAWLAGYAGSGGGAQAPSVFIVGDPKQSIYRFRRAEPQVFLAAQAFVCEGLGGDLLSCDHTRRNATGVIAAVNAVMQAAQAAGEYAHFRDHTTESRDPGALLRLPAILPPDAEEEDGEGAGTAPRDPLAWRDSLTQPRHEPEETQRMRECAQAAQWVAAQIAAGVPPREIMVLARKRDRLAAMQDALRALHLPCVQPEKAELGEAPEVQDIVALLDALVSPGHDLSLARALKSPLFGVDDAALVQLALLRRQPAHAACSWFDLLQKEELLAQELQALGPVLALYRDWAATLPPHDALQAIYQHGDVLARFAAAAPSTQRAAVLANLRALLAAALEQDGGRYLTAYAFVRAMKRPGARAPGRVDAQAVRLLTVHGAKGLEAHSVLLLDTDTRGQKTETMGALVDWPGESPVPRCFAFLASESSPPPSAEAVLAAERAERQREELNTLYVAMTRAKHCLALSSVRPASAAPGSWWNRLEPLLADVPVPETGEAADASPAAETVTLAELPAPAVPQQPAAADSAARAAVASTPQSRQGEAMHQLLEQAGVAGAPLAALRREGWSAARLAQLARAFDIAPAAARVAAALAQRILAGEGAWAWEPDQIDQAANEAPLAFRGQSLRLDRLVRRRATAQSPAHWWVLDYKSAAQPERQPELIAQLRLYREAVQAQMPDEPVSVAFLTGDGRLVVVDGGGAEGDAPFSPASAAPVPQAPSAPAPLPPSPSSGGDEPSPQRSLF</sequence>
<gene>
    <name evidence="15" type="ORF">QE399_002817</name>
</gene>
<comment type="catalytic activity">
    <reaction evidence="9">
        <text>ATP + H2O = ADP + phosphate + H(+)</text>
        <dbReference type="Rhea" id="RHEA:13065"/>
        <dbReference type="ChEBI" id="CHEBI:15377"/>
        <dbReference type="ChEBI" id="CHEBI:15378"/>
        <dbReference type="ChEBI" id="CHEBI:30616"/>
        <dbReference type="ChEBI" id="CHEBI:43474"/>
        <dbReference type="ChEBI" id="CHEBI:456216"/>
        <dbReference type="EC" id="5.6.2.4"/>
    </reaction>
</comment>
<evidence type="ECO:0000256" key="8">
    <source>
        <dbReference type="ARBA" id="ARBA00034923"/>
    </source>
</evidence>
<reference evidence="15 16" key="1">
    <citation type="submission" date="2023-08" db="EMBL/GenBank/DDBJ databases">
        <title>Functional and genomic diversity of the sorghum phyllosphere microbiome.</title>
        <authorList>
            <person name="Shade A."/>
        </authorList>
    </citation>
    <scope>NUCLEOTIDE SEQUENCE [LARGE SCALE GENOMIC DNA]</scope>
    <source>
        <strain evidence="15 16">SORGH_AS_0335</strain>
    </source>
</reference>
<feature type="domain" description="UvrD-like helicase ATP-binding" evidence="13">
    <location>
        <begin position="11"/>
        <end position="476"/>
    </location>
</feature>
<evidence type="ECO:0000256" key="4">
    <source>
        <dbReference type="ARBA" id="ARBA00022840"/>
    </source>
</evidence>
<dbReference type="PROSITE" id="PS51198">
    <property type="entry name" value="UVRD_HELICASE_ATP_BIND"/>
    <property type="match status" value="1"/>
</dbReference>
<evidence type="ECO:0000259" key="13">
    <source>
        <dbReference type="PROSITE" id="PS51198"/>
    </source>
</evidence>
<dbReference type="GO" id="GO:0016787">
    <property type="term" value="F:hydrolase activity"/>
    <property type="evidence" value="ECO:0007669"/>
    <property type="project" value="UniProtKB-KW"/>
</dbReference>
<feature type="region of interest" description="Disordered" evidence="12">
    <location>
        <begin position="922"/>
        <end position="947"/>
    </location>
</feature>
<feature type="binding site" evidence="10">
    <location>
        <begin position="32"/>
        <end position="39"/>
    </location>
    <ligand>
        <name>ATP</name>
        <dbReference type="ChEBI" id="CHEBI:30616"/>
    </ligand>
</feature>
<evidence type="ECO:0000259" key="14">
    <source>
        <dbReference type="PROSITE" id="PS51217"/>
    </source>
</evidence>
<evidence type="ECO:0000256" key="5">
    <source>
        <dbReference type="ARBA" id="ARBA00023235"/>
    </source>
</evidence>
<evidence type="ECO:0000313" key="15">
    <source>
        <dbReference type="EMBL" id="MDR6215128.1"/>
    </source>
</evidence>
<dbReference type="EMBL" id="JAVIZX010000001">
    <property type="protein sequence ID" value="MDR6215128.1"/>
    <property type="molecule type" value="Genomic_DNA"/>
</dbReference>
<keyword evidence="16" id="KW-1185">Reference proteome</keyword>
<evidence type="ECO:0000256" key="11">
    <source>
        <dbReference type="SAM" id="Coils"/>
    </source>
</evidence>
<dbReference type="InterPro" id="IPR000212">
    <property type="entry name" value="DNA_helicase_UvrD/REP"/>
</dbReference>
<dbReference type="Gene3D" id="1.10.486.10">
    <property type="entry name" value="PCRA, domain 4"/>
    <property type="match status" value="1"/>
</dbReference>
<evidence type="ECO:0000256" key="12">
    <source>
        <dbReference type="SAM" id="MobiDB-lite"/>
    </source>
</evidence>
<dbReference type="Gene3D" id="3.40.50.300">
    <property type="entry name" value="P-loop containing nucleotide triphosphate hydrolases"/>
    <property type="match status" value="3"/>
</dbReference>
<keyword evidence="2 10" id="KW-0378">Hydrolase</keyword>
<accession>A0ABU1IFA8</accession>
<dbReference type="InterPro" id="IPR027417">
    <property type="entry name" value="P-loop_NTPase"/>
</dbReference>
<evidence type="ECO:0000256" key="9">
    <source>
        <dbReference type="ARBA" id="ARBA00048988"/>
    </source>
</evidence>
<evidence type="ECO:0000256" key="7">
    <source>
        <dbReference type="ARBA" id="ARBA00034808"/>
    </source>
</evidence>
<proteinExistence type="predicted"/>
<dbReference type="Pfam" id="PF12705">
    <property type="entry name" value="PDDEXK_1"/>
    <property type="match status" value="1"/>
</dbReference>
<dbReference type="PROSITE" id="PS51217">
    <property type="entry name" value="UVRD_HELICASE_CTER"/>
    <property type="match status" value="1"/>
</dbReference>
<organism evidence="15 16">
    <name type="scientific">Paracidovorax wautersii</name>
    <dbReference type="NCBI Taxonomy" id="1177982"/>
    <lineage>
        <taxon>Bacteria</taxon>
        <taxon>Pseudomonadati</taxon>
        <taxon>Pseudomonadota</taxon>
        <taxon>Betaproteobacteria</taxon>
        <taxon>Burkholderiales</taxon>
        <taxon>Comamonadaceae</taxon>
        <taxon>Paracidovorax</taxon>
    </lineage>
</organism>
<feature type="region of interest" description="Disordered" evidence="12">
    <location>
        <begin position="521"/>
        <end position="556"/>
    </location>
</feature>
<evidence type="ECO:0000256" key="1">
    <source>
        <dbReference type="ARBA" id="ARBA00022741"/>
    </source>
</evidence>
<evidence type="ECO:0000256" key="2">
    <source>
        <dbReference type="ARBA" id="ARBA00022801"/>
    </source>
</evidence>
<evidence type="ECO:0000256" key="10">
    <source>
        <dbReference type="PROSITE-ProRule" id="PRU00560"/>
    </source>
</evidence>
<feature type="compositionally biased region" description="Pro residues" evidence="12">
    <location>
        <begin position="1119"/>
        <end position="1132"/>
    </location>
</feature>
<dbReference type="Proteomes" id="UP001267710">
    <property type="component" value="Unassembled WGS sequence"/>
</dbReference>
<keyword evidence="3 10" id="KW-0347">Helicase</keyword>
<comment type="caution">
    <text evidence="15">The sequence shown here is derived from an EMBL/GenBank/DDBJ whole genome shotgun (WGS) entry which is preliminary data.</text>
</comment>
<keyword evidence="1 10" id="KW-0547">Nucleotide-binding</keyword>
<protein>
    <recommendedName>
        <fullName evidence="7">DNA 3'-5' helicase</fullName>
        <ecNumber evidence="7">5.6.2.4</ecNumber>
    </recommendedName>
    <alternativeName>
        <fullName evidence="8">DNA 3'-5' helicase II</fullName>
    </alternativeName>
</protein>
<dbReference type="InterPro" id="IPR014016">
    <property type="entry name" value="UvrD-like_ATP-bd"/>
</dbReference>
<name>A0ABU1IFA8_9BURK</name>
<keyword evidence="11" id="KW-0175">Coiled coil</keyword>
<keyword evidence="5" id="KW-0413">Isomerase</keyword>
<dbReference type="Pfam" id="PF13361">
    <property type="entry name" value="UvrD_C"/>
    <property type="match status" value="2"/>
</dbReference>
<dbReference type="PANTHER" id="PTHR11070">
    <property type="entry name" value="UVRD / RECB / PCRA DNA HELICASE FAMILY MEMBER"/>
    <property type="match status" value="1"/>
</dbReference>
<dbReference type="PANTHER" id="PTHR11070:SF2">
    <property type="entry name" value="ATP-DEPENDENT DNA HELICASE SRS2"/>
    <property type="match status" value="1"/>
</dbReference>
<feature type="region of interest" description="Disordered" evidence="12">
    <location>
        <begin position="1100"/>
        <end position="1146"/>
    </location>
</feature>
<dbReference type="GO" id="GO:0003678">
    <property type="term" value="F:DNA helicase activity"/>
    <property type="evidence" value="ECO:0007669"/>
    <property type="project" value="UniProtKB-EC"/>
</dbReference>